<evidence type="ECO:0000313" key="2">
    <source>
        <dbReference type="Proteomes" id="UP000593994"/>
    </source>
</evidence>
<dbReference type="KEGG" id="sbal:HUE88_01040"/>
<name>A0A7S7LXB4_9BACT</name>
<proteinExistence type="predicted"/>
<reference evidence="1 2" key="1">
    <citation type="submission" date="2020-05" db="EMBL/GenBank/DDBJ databases">
        <title>Sulfurimonas marisnigri, sp. nov., and Sulfurimonas baltica, sp. nov., manganese oxide reducing chemolithoautotrophs of the class Epsilonproteobacteria isolated from the pelagic redoxclines of the Black and Baltic Seas and emended description of the genus Sulfurimonas.</title>
        <authorList>
            <person name="Henkel J.V."/>
            <person name="Laudan C."/>
            <person name="Werner J."/>
            <person name="Neu T."/>
            <person name="Plewe S."/>
            <person name="Sproer C."/>
            <person name="Bunk B."/>
            <person name="Schulz-Vogt H.N."/>
        </authorList>
    </citation>
    <scope>NUCLEOTIDE SEQUENCE [LARGE SCALE GENOMIC DNA]</scope>
    <source>
        <strain evidence="1 2">GD2</strain>
    </source>
</reference>
<dbReference type="EMBL" id="CP054492">
    <property type="protein sequence ID" value="QOY52309.1"/>
    <property type="molecule type" value="Genomic_DNA"/>
</dbReference>
<dbReference type="Proteomes" id="UP000593994">
    <property type="component" value="Chromosome"/>
</dbReference>
<evidence type="ECO:0000313" key="1">
    <source>
        <dbReference type="EMBL" id="QOY52309.1"/>
    </source>
</evidence>
<gene>
    <name evidence="1" type="ORF">HUE88_01040</name>
</gene>
<protein>
    <submittedName>
        <fullName evidence="1">Uncharacterized protein</fullName>
    </submittedName>
</protein>
<dbReference type="RefSeq" id="WP_194370229.1">
    <property type="nucleotide sequence ID" value="NZ_CP054492.1"/>
</dbReference>
<sequence>MIFILLLLLEDANEDAVDIFNKLDNDKKLLLLKLFKKIFMDEFNREIALYKKIHKAYEDKRVELSILHEFGVEQGYVNEASSFTDDIDYQIINHFKNVDNVENMDMDI</sequence>
<keyword evidence="2" id="KW-1185">Reference proteome</keyword>
<dbReference type="AlphaFoldDB" id="A0A7S7LXB4"/>
<accession>A0A7S7LXB4</accession>
<organism evidence="1 2">
    <name type="scientific">Candidatus Sulfurimonas baltica</name>
    <dbReference type="NCBI Taxonomy" id="2740404"/>
    <lineage>
        <taxon>Bacteria</taxon>
        <taxon>Pseudomonadati</taxon>
        <taxon>Campylobacterota</taxon>
        <taxon>Epsilonproteobacteria</taxon>
        <taxon>Campylobacterales</taxon>
        <taxon>Sulfurimonadaceae</taxon>
        <taxon>Sulfurimonas</taxon>
    </lineage>
</organism>